<accession>A0ABQ4K0T7</accession>
<gene>
    <name evidence="1" type="ORF">Sar04_48270</name>
</gene>
<organism evidence="1 2">
    <name type="scientific">Salinispora arenicola</name>
    <dbReference type="NCBI Taxonomy" id="168697"/>
    <lineage>
        <taxon>Bacteria</taxon>
        <taxon>Bacillati</taxon>
        <taxon>Actinomycetota</taxon>
        <taxon>Actinomycetes</taxon>
        <taxon>Micromonosporales</taxon>
        <taxon>Micromonosporaceae</taxon>
        <taxon>Salinispora</taxon>
    </lineage>
</organism>
<dbReference type="InterPro" id="IPR042097">
    <property type="entry name" value="Aminopeptidase_N-like_N_sf"/>
</dbReference>
<dbReference type="SUPFAM" id="SSF63737">
    <property type="entry name" value="Leukotriene A4 hydrolase N-terminal domain"/>
    <property type="match status" value="1"/>
</dbReference>
<protein>
    <submittedName>
        <fullName evidence="1">Uncharacterized protein</fullName>
    </submittedName>
</protein>
<name>A0ABQ4K0T7_SALAC</name>
<dbReference type="EMBL" id="BOQM01000059">
    <property type="protein sequence ID" value="GIM88091.1"/>
    <property type="molecule type" value="Genomic_DNA"/>
</dbReference>
<evidence type="ECO:0000313" key="2">
    <source>
        <dbReference type="Proteomes" id="UP000677457"/>
    </source>
</evidence>
<proteinExistence type="predicted"/>
<keyword evidence="2" id="KW-1185">Reference proteome</keyword>
<evidence type="ECO:0000313" key="1">
    <source>
        <dbReference type="EMBL" id="GIM88091.1"/>
    </source>
</evidence>
<sequence length="106" mass="11593">MPTLTRVEATARAAVISAESYQLDIDVTGGGERFRSHGTIRFRATPGSRTFVECKPEKLRSVRLNSTDLDPATLVDNRLPLAGLTERNTLTVEVDTAYTNTGEGMH</sequence>
<dbReference type="Proteomes" id="UP000677457">
    <property type="component" value="Unassembled WGS sequence"/>
</dbReference>
<comment type="caution">
    <text evidence="1">The sequence shown here is derived from an EMBL/GenBank/DDBJ whole genome shotgun (WGS) entry which is preliminary data.</text>
</comment>
<reference evidence="1 2" key="1">
    <citation type="submission" date="2021-03" db="EMBL/GenBank/DDBJ databases">
        <title>Whole genome shotgun sequence of Salinispora arenicola NBRC 105043.</title>
        <authorList>
            <person name="Komaki H."/>
            <person name="Tamura T."/>
        </authorList>
    </citation>
    <scope>NUCLEOTIDE SEQUENCE [LARGE SCALE GENOMIC DNA]</scope>
    <source>
        <strain evidence="1 2">NBRC 105043</strain>
    </source>
</reference>